<proteinExistence type="predicted"/>
<comment type="caution">
    <text evidence="2">The sequence shown here is derived from an EMBL/GenBank/DDBJ whole genome shotgun (WGS) entry which is preliminary data.</text>
</comment>
<dbReference type="EMBL" id="VLLE01000006">
    <property type="protein sequence ID" value="TWI79237.1"/>
    <property type="molecule type" value="Genomic_DNA"/>
</dbReference>
<dbReference type="CDD" id="cd00038">
    <property type="entry name" value="CAP_ED"/>
    <property type="match status" value="1"/>
</dbReference>
<dbReference type="InterPro" id="IPR014710">
    <property type="entry name" value="RmlC-like_jellyroll"/>
</dbReference>
<gene>
    <name evidence="2" type="ORF">IQ13_3640</name>
</gene>
<dbReference type="Proteomes" id="UP000316167">
    <property type="component" value="Unassembled WGS sequence"/>
</dbReference>
<keyword evidence="3" id="KW-1185">Reference proteome</keyword>
<evidence type="ECO:0000313" key="2">
    <source>
        <dbReference type="EMBL" id="TWI79237.1"/>
    </source>
</evidence>
<dbReference type="SUPFAM" id="SSF51206">
    <property type="entry name" value="cAMP-binding domain-like"/>
    <property type="match status" value="1"/>
</dbReference>
<dbReference type="PROSITE" id="PS50042">
    <property type="entry name" value="CNMP_BINDING_3"/>
    <property type="match status" value="1"/>
</dbReference>
<protein>
    <submittedName>
        <fullName evidence="2">CRP-like cAMP-binding protein</fullName>
    </submittedName>
</protein>
<dbReference type="InterPro" id="IPR018490">
    <property type="entry name" value="cNMP-bd_dom_sf"/>
</dbReference>
<dbReference type="Gene3D" id="2.60.120.10">
    <property type="entry name" value="Jelly Rolls"/>
    <property type="match status" value="1"/>
</dbReference>
<dbReference type="AlphaFoldDB" id="A0A562SD50"/>
<accession>A0A562SD50</accession>
<feature type="domain" description="Cyclic nucleotide-binding" evidence="1">
    <location>
        <begin position="25"/>
        <end position="127"/>
    </location>
</feature>
<dbReference type="SMART" id="SM00100">
    <property type="entry name" value="cNMP"/>
    <property type="match status" value="1"/>
</dbReference>
<name>A0A562SD50_9BACT</name>
<dbReference type="Pfam" id="PF00027">
    <property type="entry name" value="cNMP_binding"/>
    <property type="match status" value="1"/>
</dbReference>
<reference evidence="2 3" key="1">
    <citation type="journal article" date="2015" name="Stand. Genomic Sci.">
        <title>Genomic Encyclopedia of Bacterial and Archaeal Type Strains, Phase III: the genomes of soil and plant-associated and newly described type strains.</title>
        <authorList>
            <person name="Whitman W.B."/>
            <person name="Woyke T."/>
            <person name="Klenk H.P."/>
            <person name="Zhou Y."/>
            <person name="Lilburn T.G."/>
            <person name="Beck B.J."/>
            <person name="De Vos P."/>
            <person name="Vandamme P."/>
            <person name="Eisen J.A."/>
            <person name="Garrity G."/>
            <person name="Hugenholtz P."/>
            <person name="Kyrpides N.C."/>
        </authorList>
    </citation>
    <scope>NUCLEOTIDE SEQUENCE [LARGE SCALE GENOMIC DNA]</scope>
    <source>
        <strain evidence="2 3">CGMCC 1.7271</strain>
    </source>
</reference>
<organism evidence="2 3">
    <name type="scientific">Lacibacter cauensis</name>
    <dbReference type="NCBI Taxonomy" id="510947"/>
    <lineage>
        <taxon>Bacteria</taxon>
        <taxon>Pseudomonadati</taxon>
        <taxon>Bacteroidota</taxon>
        <taxon>Chitinophagia</taxon>
        <taxon>Chitinophagales</taxon>
        <taxon>Chitinophagaceae</taxon>
        <taxon>Lacibacter</taxon>
    </lineage>
</organism>
<evidence type="ECO:0000313" key="3">
    <source>
        <dbReference type="Proteomes" id="UP000316167"/>
    </source>
</evidence>
<evidence type="ECO:0000259" key="1">
    <source>
        <dbReference type="PROSITE" id="PS50042"/>
    </source>
</evidence>
<sequence>MLTGSLISYLSFFKTVEQLQQAVDQLSKLSPESRELFLAAFDQWIVPKDHFLVREKEVADYIFFINKGIARIYYYKGGKEITEWIAMDGQFFLSITSFFQRTPSHLIIQTIEPAEVLGIHHNKLMELAKKYHDVETLFRKMLTGSLILSQMRMDSIQFETAQQRYEKLLQQFPDMIRRVPVSYIASFLGVTLETLSRIRSAR</sequence>
<dbReference type="InterPro" id="IPR000595">
    <property type="entry name" value="cNMP-bd_dom"/>
</dbReference>